<dbReference type="EMBL" id="QWGP01000025">
    <property type="protein sequence ID" value="RHZ92289.1"/>
    <property type="molecule type" value="Genomic_DNA"/>
</dbReference>
<dbReference type="PROSITE" id="PS51257">
    <property type="entry name" value="PROKAR_LIPOPROTEIN"/>
    <property type="match status" value="1"/>
</dbReference>
<dbReference type="Pfam" id="PF04390">
    <property type="entry name" value="LptE"/>
    <property type="match status" value="1"/>
</dbReference>
<accession>A0AAX1UH90</accession>
<dbReference type="GO" id="GO:0043165">
    <property type="term" value="P:Gram-negative-bacterium-type cell outer membrane assembly"/>
    <property type="evidence" value="ECO:0007669"/>
    <property type="project" value="InterPro"/>
</dbReference>
<dbReference type="RefSeq" id="WP_011338532.1">
    <property type="nucleotide sequence ID" value="NZ_BJXO01000013.1"/>
</dbReference>
<organism evidence="1 2">
    <name type="scientific">Cereibacter sphaeroides</name>
    <name type="common">Rhodobacter sphaeroides</name>
    <dbReference type="NCBI Taxonomy" id="1063"/>
    <lineage>
        <taxon>Bacteria</taxon>
        <taxon>Pseudomonadati</taxon>
        <taxon>Pseudomonadota</taxon>
        <taxon>Alphaproteobacteria</taxon>
        <taxon>Rhodobacterales</taxon>
        <taxon>Paracoccaceae</taxon>
        <taxon>Cereibacter</taxon>
    </lineage>
</organism>
<sequence>MSSSDRRTFLFAALALAGCGFRPAYGPGGPAETLQGAIRVADPVDKNGFDLVERLEERIGRPEAPRFDLAYRISTSIDSVGITTANSITRYNLTGRIAFTVTSRATGEVVESGTVTNFTSWSATGSTVAALVAEEDANYRLMRILADQIVTQLIATSGRWLA</sequence>
<dbReference type="Gene3D" id="3.30.160.150">
    <property type="entry name" value="Lipoprotein like domain"/>
    <property type="match status" value="1"/>
</dbReference>
<dbReference type="GO" id="GO:0019867">
    <property type="term" value="C:outer membrane"/>
    <property type="evidence" value="ECO:0007669"/>
    <property type="project" value="InterPro"/>
</dbReference>
<dbReference type="GeneID" id="3718380"/>
<proteinExistence type="predicted"/>
<gene>
    <name evidence="1" type="ORF">D1114_17935</name>
</gene>
<evidence type="ECO:0000313" key="2">
    <source>
        <dbReference type="Proteomes" id="UP000266305"/>
    </source>
</evidence>
<dbReference type="AlphaFoldDB" id="A0AAX1UH90"/>
<name>A0AAX1UH90_CERSP</name>
<comment type="caution">
    <text evidence="1">The sequence shown here is derived from an EMBL/GenBank/DDBJ whole genome shotgun (WGS) entry which is preliminary data.</text>
</comment>
<reference evidence="1 2" key="1">
    <citation type="submission" date="2018-08" db="EMBL/GenBank/DDBJ databases">
        <title>Draft genome sequence of Rhodobacter sphaeroides FY.</title>
        <authorList>
            <person name="Rayyan A."/>
            <person name="Meyer T.E."/>
            <person name="Kyndt J.A."/>
        </authorList>
    </citation>
    <scope>NUCLEOTIDE SEQUENCE [LARGE SCALE GENOMIC DNA]</scope>
    <source>
        <strain evidence="1 2">FY</strain>
    </source>
</reference>
<dbReference type="Proteomes" id="UP000266305">
    <property type="component" value="Unassembled WGS sequence"/>
</dbReference>
<protein>
    <recommendedName>
        <fullName evidence="3">Secreted periplasmic protein</fullName>
    </recommendedName>
</protein>
<dbReference type="InterPro" id="IPR007485">
    <property type="entry name" value="LPS_assembly_LptE"/>
</dbReference>
<evidence type="ECO:0000313" key="1">
    <source>
        <dbReference type="EMBL" id="RHZ92289.1"/>
    </source>
</evidence>
<evidence type="ECO:0008006" key="3">
    <source>
        <dbReference type="Google" id="ProtNLM"/>
    </source>
</evidence>